<accession>A0A1J1I3W7</accession>
<reference evidence="1 2" key="1">
    <citation type="submission" date="2015-04" db="EMBL/GenBank/DDBJ databases">
        <authorList>
            <person name="Syromyatnikov M.Y."/>
            <person name="Popov V.N."/>
        </authorList>
    </citation>
    <scope>NUCLEOTIDE SEQUENCE [LARGE SCALE GENOMIC DNA]</scope>
</reference>
<gene>
    <name evidence="1" type="ORF">CLUMA_CG008486</name>
</gene>
<dbReference type="EMBL" id="CVRI01000040">
    <property type="protein sequence ID" value="CRK95000.1"/>
    <property type="molecule type" value="Genomic_DNA"/>
</dbReference>
<dbReference type="Proteomes" id="UP000183832">
    <property type="component" value="Unassembled WGS sequence"/>
</dbReference>
<proteinExistence type="predicted"/>
<evidence type="ECO:0000313" key="1">
    <source>
        <dbReference type="EMBL" id="CRK95000.1"/>
    </source>
</evidence>
<sequence>MKRSVYNLNRHPTTVHQGYFKHEHNVYMRLNLLLSSLDNLKHFTKQFLPESITHESKTSTFSYHRRCVARHVGHVDIPLAKVKWNETNTPFK</sequence>
<organism evidence="1 2">
    <name type="scientific">Clunio marinus</name>
    <dbReference type="NCBI Taxonomy" id="568069"/>
    <lineage>
        <taxon>Eukaryota</taxon>
        <taxon>Metazoa</taxon>
        <taxon>Ecdysozoa</taxon>
        <taxon>Arthropoda</taxon>
        <taxon>Hexapoda</taxon>
        <taxon>Insecta</taxon>
        <taxon>Pterygota</taxon>
        <taxon>Neoptera</taxon>
        <taxon>Endopterygota</taxon>
        <taxon>Diptera</taxon>
        <taxon>Nematocera</taxon>
        <taxon>Chironomoidea</taxon>
        <taxon>Chironomidae</taxon>
        <taxon>Clunio</taxon>
    </lineage>
</organism>
<keyword evidence="2" id="KW-1185">Reference proteome</keyword>
<name>A0A1J1I3W7_9DIPT</name>
<protein>
    <submittedName>
        <fullName evidence="1">CLUMA_CG008486, isoform A</fullName>
    </submittedName>
</protein>
<evidence type="ECO:0000313" key="2">
    <source>
        <dbReference type="Proteomes" id="UP000183832"/>
    </source>
</evidence>
<dbReference type="AlphaFoldDB" id="A0A1J1I3W7"/>